<feature type="coiled-coil region" evidence="1">
    <location>
        <begin position="684"/>
        <end position="711"/>
    </location>
</feature>
<keyword evidence="1" id="KW-0175">Coiled coil</keyword>
<dbReference type="EMBL" id="PP511379">
    <property type="protein sequence ID" value="XCD03647.1"/>
    <property type="molecule type" value="Genomic_DNA"/>
</dbReference>
<proteinExistence type="predicted"/>
<feature type="region of interest" description="Disordered" evidence="2">
    <location>
        <begin position="1705"/>
        <end position="1728"/>
    </location>
</feature>
<evidence type="ECO:0008006" key="4">
    <source>
        <dbReference type="Google" id="ProtNLM"/>
    </source>
</evidence>
<protein>
    <recommendedName>
        <fullName evidence="4">Tail tape measure protein</fullName>
    </recommendedName>
</protein>
<feature type="region of interest" description="Disordered" evidence="2">
    <location>
        <begin position="1099"/>
        <end position="1119"/>
    </location>
</feature>
<organism evidence="3">
    <name type="scientific">Dulem virus 40</name>
    <dbReference type="NCBI Taxonomy" id="3145758"/>
    <lineage>
        <taxon>Viruses</taxon>
        <taxon>Duplodnaviria</taxon>
        <taxon>Heunggongvirae</taxon>
        <taxon>Uroviricota</taxon>
        <taxon>Caudoviricetes</taxon>
    </lineage>
</organism>
<reference evidence="3" key="1">
    <citation type="submission" date="2024-03" db="EMBL/GenBank/DDBJ databases">
        <title>Diverse circular DNA viruses in blood, oral, and fecal samples of captive lemurs.</title>
        <authorList>
            <person name="Paietta E.N."/>
            <person name="Kraberger S."/>
            <person name="Lund M.C."/>
            <person name="Custer J.M."/>
            <person name="Vargas K.M."/>
            <person name="Ehmke E.E."/>
            <person name="Yoder A.D."/>
            <person name="Varsani A."/>
        </authorList>
    </citation>
    <scope>NUCLEOTIDE SEQUENCE</scope>
    <source>
        <strain evidence="3">Duke_21_1</strain>
    </source>
</reference>
<evidence type="ECO:0000256" key="1">
    <source>
        <dbReference type="SAM" id="Coils"/>
    </source>
</evidence>
<feature type="coiled-coil region" evidence="1">
    <location>
        <begin position="415"/>
        <end position="442"/>
    </location>
</feature>
<name>A0AAU8AX10_9CAUD</name>
<feature type="coiled-coil region" evidence="1">
    <location>
        <begin position="1517"/>
        <end position="1563"/>
    </location>
</feature>
<accession>A0AAU8AX10</accession>
<evidence type="ECO:0000313" key="3">
    <source>
        <dbReference type="EMBL" id="XCD03647.1"/>
    </source>
</evidence>
<feature type="coiled-coil region" evidence="1">
    <location>
        <begin position="1785"/>
        <end position="1812"/>
    </location>
</feature>
<feature type="compositionally biased region" description="Basic and acidic residues" evidence="2">
    <location>
        <begin position="1708"/>
        <end position="1725"/>
    </location>
</feature>
<evidence type="ECO:0000256" key="2">
    <source>
        <dbReference type="SAM" id="MobiDB-lite"/>
    </source>
</evidence>
<sequence>MANLGSLWYQLGIKDMTDADLQRINAKLKNLGFDIQLTPKILKDLTQSAVPRGIKIELDPTIKNKALARAVKGKVMRVQVMPLITQLRKALREATKENPPEMEVGVQSVKLRRTIENVLNRQGFMLNVSTVNDNYSKAIQAKLNGTRYNVKIHADANEITRSVQASLMQVQSRHFGLQVSRDMLYRSIDEALGQKRFNINIAVQHDQARRAVQDALLRAQVIGKDHALAYQRLQTGEMKAAQAELLRLKAAHQEAANAAKAHATASVNLGGAMGSNIKIAGELGSAMTSLYSIHAAKQFLSQVIEIGGELEHQKIAMNTIFGDEGKQMQLSGQIKGLARNSPFGVMELMKSVKALSAYGVQYNEIYETAKRLADISAATSVDINRLILAFGKTKSRGFLDGLEAKQFAYANIPIYEMVRRKLEELEGQAVTTQEVMERMRKREISFGIVKDVLWDMTDPGGKFYDMQEALAGSVKTSWKLVRDNIELMFGEIAESAVGNTLKSTAEILQGLTREWRTVGTVVAAAAVGLGIYRVATIGLNQVMQKGTATAYQNLMAEKQRDAQRLRSLSLVMDLTAAEKARIATANRLTNAELAQALKTEKLTLAQIEQLFVTGKLNKANIMYLFRMGLIDKEGARAILTHNRLAISIKGVGMAMASAGKAIGTFLLNPWTIGIAAVTALVGLWQRHSEKIEETKENIKQLGETAREGSKNLSAEVEKLNAQNPETMVSSEFLNSIEEMKNVLKDYDPTWMDAFKEAFSRDEAGNIKSLAEQYDILKQAVIDTAEAYKYLNQIKDAAYDAQDETDGWFNDSMLENIKDFSEASREYDKIVGKIVARSDMAERAVNMGMSASPAYAVAAANKPLEEQIKLLVEYRDAWSAVFQGFNVRYSLLESWGIGRSEEQKFIADLMDLPSKIQDVNIAINSMQEDEGNFAEGLKSRLEGKWGNMEQWTEPMKKAVIKAVRDVYSKAEGVAKEEADKLANQTLTTVFKFRITTDFELDSQQLNDWQTELDNLTKGQFTTIIRMAPDYLTALSEIQKATDEAQKKLNDAKLKMPIDIQFNGNFSMKPQDIPGWNVLSPSMQNAAMSMLGWTKQIFGAKAGNITPTPPRQSSGNQRTPKDKFAEDLKQRFKDIKDAWSEFQKWSKTEGREAAATRIGESGLFSTLSTDKIPQTVEQYRALVVELENELRKAGVKGTARESLLNDLLKQLLDIDKTVVDEQLKIALDKVSKEAERQLADWNLFDKIRKATGNEKLAMSIGFGLNADAETDYPKLIEQQLDKQTKAYETALAKKNKDYTAQGYTYASLKELYDKANAEGTTDADMNAWLAVPDKIREAWEKANGDILKYFDQQREAVANILGEYQTLQDKINGINAKRDRDIAAVNQQHRDEKTGEMVYDIPDGDERKRLEGLINSKADWEIFQKSSDYMSFFNDIYGLTLQKAQQIGDAIQMHLNDQLQRGLITIYEYEQQMEKVRKQLDAMRNIKSDAMTFLTGGVKGLNDKRLAKAQGELTQNPQYKAMLEKQFKLQQEIEEARKNGDEESLKNKQKNLDKLNEELKVFTKIRDAIVKNQEQWQDVLDVVNITANIAGGISDAFNSIRNMADALGFDTESNAWLNVGGVIDTLTSVTGGISKAVQSAMKGDIGGIISGTFDTLLSPITIWSKLHDKKLQKQIEESQRVYDLLDKQLALIADRLNFALGSSKQITDPQAERDKARYDEAVRRSQRNDSVPGMPSFYGPIYKRIADKLRPRVEAYKEGGVYAYQRQLMAEQIASLTNQRNAEADKKDSDSNAIADYNNQIASLQQQIRDFAESTIETLYGINIRSFAEDIGSALIDAFAKGEDAAEAFDRAVGDIMRDVVKQMAIKNILEKQFEGMRTFLFGADGMSGAFGADFYIDKDEAAALKAYFDEIKDSIPKVKDLFDSVNEATGGLLTDTESKSGLSAGIQSVTEDTADLLASYLNATRADVSEQTHILWPRLLDDVLPQMNIIAQSQLDYQRQIAENTMRNAVAAEAIVVSAKAIAESNDEINRLLARVTQGASKFYVH</sequence>